<evidence type="ECO:0000256" key="2">
    <source>
        <dbReference type="SAM" id="Phobius"/>
    </source>
</evidence>
<protein>
    <recommendedName>
        <fullName evidence="5">Major facilitator superfamily (MFS) profile domain-containing protein</fullName>
    </recommendedName>
</protein>
<feature type="region of interest" description="Disordered" evidence="1">
    <location>
        <begin position="36"/>
        <end position="74"/>
    </location>
</feature>
<dbReference type="InterPro" id="IPR036259">
    <property type="entry name" value="MFS_trans_sf"/>
</dbReference>
<sequence>MDQPQVTGRNGFYLGVTSRIREGRARAHVIVSHLGHHGNRKPRHCQRTPSGPAASDTVDVKTEKSTKKHKVQSRDQSLHDGVPYDVGWAWMIVLAVSSHVADCVTASVVTWLTCVTAGFVNFVIASGYNKATFIFFVRFLREFRDSGVRNRPLLWGQSRGQQHRLFIMNAVVGRLGTRRTVLVGGFCLSISAILGSFATNITYLICTQAIFHGLGMAMLNMPTTVLIGFYFRNRRSLANSIAKCGVGVGSVVFPPLITYLLGEYGLRGSMLLSGGICLHAIACATLLRPTSFYTRRHRRQKPRNEANDDTTITDTADDALMSKDQNSGEQSKGEPLESIPEEREVRQKAPEPDDSLLLNTPDQDGVTALLVNDLAQYTRPSPQPVTSFTRSMPELVLQSDRSVPRRRTFSENDSKVGDHKIVAKKSVLDALSHSNLNKYMSMPAIEDLEPLIGHRTLSDPEIHIKKRTWLSRTVRALRSMGSVLDFSLFRSPMFRVLSIFYLLCPLEAAVTTYMPAMAQEQGLTENQAAILLSNSRADVISCFPAPGTVFVIPFQHHRRPGLLLPPWLWVLGRPEDFAGVHHHLHRLQRAGCRLPVHPLPQHLPAPRGAGRGPGVARGVAACLLPILIMEDIGVQHTAKALGFHKLFSGAVMAAFHPLLGYIRDSTGSFNAMYHVIGVFTLLAAGVVFCIRFFSHDLPEAKDSKGEHQESIPLSKEKV</sequence>
<feature type="compositionally biased region" description="Basic and acidic residues" evidence="1">
    <location>
        <begin position="331"/>
        <end position="351"/>
    </location>
</feature>
<keyword evidence="2" id="KW-1133">Transmembrane helix</keyword>
<dbReference type="Pfam" id="PF07690">
    <property type="entry name" value="MFS_1"/>
    <property type="match status" value="1"/>
</dbReference>
<dbReference type="Gene3D" id="1.20.1250.20">
    <property type="entry name" value="MFS general substrate transporter like domains"/>
    <property type="match status" value="1"/>
</dbReference>
<dbReference type="Proteomes" id="UP000245119">
    <property type="component" value="Linkage Group LG14"/>
</dbReference>
<feature type="transmembrane region" description="Helical" evidence="2">
    <location>
        <begin position="671"/>
        <end position="694"/>
    </location>
</feature>
<feature type="transmembrane region" description="Helical" evidence="2">
    <location>
        <begin position="243"/>
        <end position="262"/>
    </location>
</feature>
<reference evidence="3 4" key="1">
    <citation type="submission" date="2018-04" db="EMBL/GenBank/DDBJ databases">
        <title>The genome of golden apple snail Pomacea canaliculata provides insight into stress tolerance and invasive adaptation.</title>
        <authorList>
            <person name="Liu C."/>
            <person name="Liu B."/>
            <person name="Ren Y."/>
            <person name="Zhang Y."/>
            <person name="Wang H."/>
            <person name="Li S."/>
            <person name="Jiang F."/>
            <person name="Yin L."/>
            <person name="Zhang G."/>
            <person name="Qian W."/>
            <person name="Fan W."/>
        </authorList>
    </citation>
    <scope>NUCLEOTIDE SEQUENCE [LARGE SCALE GENOMIC DNA]</scope>
    <source>
        <strain evidence="3">SZHN2017</strain>
        <tissue evidence="3">Muscle</tissue>
    </source>
</reference>
<evidence type="ECO:0000313" key="3">
    <source>
        <dbReference type="EMBL" id="PVD18628.1"/>
    </source>
</evidence>
<gene>
    <name evidence="3" type="ORF">C0Q70_21178</name>
</gene>
<feature type="transmembrane region" description="Helical" evidence="2">
    <location>
        <begin position="268"/>
        <end position="287"/>
    </location>
</feature>
<evidence type="ECO:0000313" key="4">
    <source>
        <dbReference type="Proteomes" id="UP000245119"/>
    </source>
</evidence>
<name>A0A2T7NBS7_POMCA</name>
<dbReference type="OrthoDB" id="6435476at2759"/>
<feature type="compositionally biased region" description="Basic residues" evidence="1">
    <location>
        <begin position="36"/>
        <end position="46"/>
    </location>
</feature>
<keyword evidence="2" id="KW-0472">Membrane</keyword>
<comment type="caution">
    <text evidence="3">The sequence shown here is derived from an EMBL/GenBank/DDBJ whole genome shotgun (WGS) entry which is preliminary data.</text>
</comment>
<dbReference type="InterPro" id="IPR011701">
    <property type="entry name" value="MFS"/>
</dbReference>
<dbReference type="PANTHER" id="PTHR11360:SF284">
    <property type="entry name" value="EG:103B4.3 PROTEIN-RELATED"/>
    <property type="match status" value="1"/>
</dbReference>
<dbReference type="EMBL" id="PZQS01000014">
    <property type="protein sequence ID" value="PVD18628.1"/>
    <property type="molecule type" value="Genomic_DNA"/>
</dbReference>
<evidence type="ECO:0000256" key="1">
    <source>
        <dbReference type="SAM" id="MobiDB-lite"/>
    </source>
</evidence>
<feature type="transmembrane region" description="Helical" evidence="2">
    <location>
        <begin position="181"/>
        <end position="203"/>
    </location>
</feature>
<feature type="region of interest" description="Disordered" evidence="1">
    <location>
        <begin position="295"/>
        <end position="360"/>
    </location>
</feature>
<dbReference type="GO" id="GO:0008028">
    <property type="term" value="F:monocarboxylic acid transmembrane transporter activity"/>
    <property type="evidence" value="ECO:0007669"/>
    <property type="project" value="TreeGrafter"/>
</dbReference>
<evidence type="ECO:0008006" key="5">
    <source>
        <dbReference type="Google" id="ProtNLM"/>
    </source>
</evidence>
<proteinExistence type="predicted"/>
<dbReference type="PANTHER" id="PTHR11360">
    <property type="entry name" value="MONOCARBOXYLATE TRANSPORTER"/>
    <property type="match status" value="1"/>
</dbReference>
<accession>A0A2T7NBS7</accession>
<keyword evidence="2" id="KW-0812">Transmembrane</keyword>
<keyword evidence="4" id="KW-1185">Reference proteome</keyword>
<organism evidence="3 4">
    <name type="scientific">Pomacea canaliculata</name>
    <name type="common">Golden apple snail</name>
    <dbReference type="NCBI Taxonomy" id="400727"/>
    <lineage>
        <taxon>Eukaryota</taxon>
        <taxon>Metazoa</taxon>
        <taxon>Spiralia</taxon>
        <taxon>Lophotrochozoa</taxon>
        <taxon>Mollusca</taxon>
        <taxon>Gastropoda</taxon>
        <taxon>Caenogastropoda</taxon>
        <taxon>Architaenioglossa</taxon>
        <taxon>Ampullarioidea</taxon>
        <taxon>Ampullariidae</taxon>
        <taxon>Pomacea</taxon>
    </lineage>
</organism>
<dbReference type="AlphaFoldDB" id="A0A2T7NBS7"/>
<dbReference type="InterPro" id="IPR050327">
    <property type="entry name" value="Proton-linked_MCT"/>
</dbReference>
<dbReference type="SUPFAM" id="SSF103473">
    <property type="entry name" value="MFS general substrate transporter"/>
    <property type="match status" value="1"/>
</dbReference>
<feature type="transmembrane region" description="Helical" evidence="2">
    <location>
        <begin position="209"/>
        <end position="231"/>
    </location>
</feature>
<feature type="transmembrane region" description="Helical" evidence="2">
    <location>
        <begin position="642"/>
        <end position="659"/>
    </location>
</feature>